<dbReference type="GO" id="GO:0004807">
    <property type="term" value="F:triose-phosphate isomerase activity"/>
    <property type="evidence" value="ECO:0007669"/>
    <property type="project" value="UniProtKB-EC"/>
</dbReference>
<evidence type="ECO:0000256" key="1">
    <source>
        <dbReference type="ARBA" id="ARBA00004680"/>
    </source>
</evidence>
<dbReference type="PANTHER" id="PTHR21139:SF42">
    <property type="entry name" value="TRIOSEPHOSPHATE ISOMERASE"/>
    <property type="match status" value="1"/>
</dbReference>
<sequence>MARKMLIAGNWKMNGLQQDSAEFQLMLDGTSASQFQQHDVLICPPATLLAGFAKQVANFGMLLGGEDCHPAKSGAHTGDISAQMLKDAGASYCIVGHSERRADYKETDVLVKSKAEAAIAAGLIAIVCVGETLQQRKAGKAIATVTSQVQNSLPKGANANNCVIAYEPVWAIGTGETATLDDIAQMHGAIRDLLAEIGGQTLEQARILYGGSVKPGNANDIFSLQDIDGGLIGGASLKAADFNAIIAAAIA</sequence>
<keyword evidence="4" id="KW-0963">Cytoplasm</keyword>
<name>A0A3B0SY27_9ZZZZ</name>
<dbReference type="Pfam" id="PF00121">
    <property type="entry name" value="TIM"/>
    <property type="match status" value="1"/>
</dbReference>
<dbReference type="HAMAP" id="MF_00147_B">
    <property type="entry name" value="TIM_B"/>
    <property type="match status" value="1"/>
</dbReference>
<dbReference type="SUPFAM" id="SSF51351">
    <property type="entry name" value="Triosephosphate isomerase (TIM)"/>
    <property type="match status" value="1"/>
</dbReference>
<evidence type="ECO:0000256" key="6">
    <source>
        <dbReference type="ARBA" id="ARBA00023235"/>
    </source>
</evidence>
<dbReference type="InterPro" id="IPR020861">
    <property type="entry name" value="Triosephosphate_isomerase_AS"/>
</dbReference>
<keyword evidence="3" id="KW-0312">Gluconeogenesis</keyword>
<evidence type="ECO:0000256" key="5">
    <source>
        <dbReference type="ARBA" id="ARBA00023152"/>
    </source>
</evidence>
<dbReference type="CDD" id="cd00311">
    <property type="entry name" value="TIM"/>
    <property type="match status" value="1"/>
</dbReference>
<dbReference type="PANTHER" id="PTHR21139">
    <property type="entry name" value="TRIOSEPHOSPHATE ISOMERASE"/>
    <property type="match status" value="1"/>
</dbReference>
<dbReference type="InterPro" id="IPR035990">
    <property type="entry name" value="TIM_sf"/>
</dbReference>
<gene>
    <name evidence="7" type="ORF">MNBD_ALPHA06-1861</name>
</gene>
<evidence type="ECO:0000256" key="4">
    <source>
        <dbReference type="ARBA" id="ARBA00022490"/>
    </source>
</evidence>
<dbReference type="FunFam" id="3.20.20.70:FF:000016">
    <property type="entry name" value="Triosephosphate isomerase"/>
    <property type="match status" value="1"/>
</dbReference>
<dbReference type="GO" id="GO:0005829">
    <property type="term" value="C:cytosol"/>
    <property type="evidence" value="ECO:0007669"/>
    <property type="project" value="TreeGrafter"/>
</dbReference>
<dbReference type="PROSITE" id="PS51440">
    <property type="entry name" value="TIM_2"/>
    <property type="match status" value="1"/>
</dbReference>
<organism evidence="7">
    <name type="scientific">hydrothermal vent metagenome</name>
    <dbReference type="NCBI Taxonomy" id="652676"/>
    <lineage>
        <taxon>unclassified sequences</taxon>
        <taxon>metagenomes</taxon>
        <taxon>ecological metagenomes</taxon>
    </lineage>
</organism>
<dbReference type="AlphaFoldDB" id="A0A3B0SY27"/>
<dbReference type="PROSITE" id="PS00171">
    <property type="entry name" value="TIM_1"/>
    <property type="match status" value="1"/>
</dbReference>
<dbReference type="Gene3D" id="3.20.20.70">
    <property type="entry name" value="Aldolase class I"/>
    <property type="match status" value="1"/>
</dbReference>
<protein>
    <recommendedName>
        <fullName evidence="2">triose-phosphate isomerase</fullName>
        <ecNumber evidence="2">5.3.1.1</ecNumber>
    </recommendedName>
</protein>
<evidence type="ECO:0000256" key="2">
    <source>
        <dbReference type="ARBA" id="ARBA00011940"/>
    </source>
</evidence>
<dbReference type="GO" id="GO:0046166">
    <property type="term" value="P:glyceraldehyde-3-phosphate biosynthetic process"/>
    <property type="evidence" value="ECO:0007669"/>
    <property type="project" value="TreeGrafter"/>
</dbReference>
<dbReference type="GO" id="GO:0006094">
    <property type="term" value="P:gluconeogenesis"/>
    <property type="evidence" value="ECO:0007669"/>
    <property type="project" value="UniProtKB-KW"/>
</dbReference>
<dbReference type="InterPro" id="IPR013785">
    <property type="entry name" value="Aldolase_TIM"/>
</dbReference>
<dbReference type="GO" id="GO:0006096">
    <property type="term" value="P:glycolytic process"/>
    <property type="evidence" value="ECO:0007669"/>
    <property type="project" value="UniProtKB-KW"/>
</dbReference>
<dbReference type="EMBL" id="UOEE01000319">
    <property type="protein sequence ID" value="VAW01424.1"/>
    <property type="molecule type" value="Genomic_DNA"/>
</dbReference>
<dbReference type="NCBIfam" id="TIGR00419">
    <property type="entry name" value="tim"/>
    <property type="match status" value="1"/>
</dbReference>
<dbReference type="InterPro" id="IPR000652">
    <property type="entry name" value="Triosephosphate_isomerase"/>
</dbReference>
<keyword evidence="6 7" id="KW-0413">Isomerase</keyword>
<reference evidence="7" key="1">
    <citation type="submission" date="2018-06" db="EMBL/GenBank/DDBJ databases">
        <authorList>
            <person name="Zhirakovskaya E."/>
        </authorList>
    </citation>
    <scope>NUCLEOTIDE SEQUENCE</scope>
</reference>
<keyword evidence="5" id="KW-0324">Glycolysis</keyword>
<evidence type="ECO:0000256" key="3">
    <source>
        <dbReference type="ARBA" id="ARBA00022432"/>
    </source>
</evidence>
<proteinExistence type="inferred from homology"/>
<dbReference type="GO" id="GO:0019563">
    <property type="term" value="P:glycerol catabolic process"/>
    <property type="evidence" value="ECO:0007669"/>
    <property type="project" value="TreeGrafter"/>
</dbReference>
<evidence type="ECO:0000313" key="7">
    <source>
        <dbReference type="EMBL" id="VAW01424.1"/>
    </source>
</evidence>
<dbReference type="InterPro" id="IPR022896">
    <property type="entry name" value="TrioseP_Isoase_bac/euk"/>
</dbReference>
<accession>A0A3B0SY27</accession>
<dbReference type="EC" id="5.3.1.1" evidence="2"/>
<comment type="pathway">
    <text evidence="1">Carbohydrate degradation; glycolysis; D-glyceraldehyde 3-phosphate from glycerone phosphate: step 1/1.</text>
</comment>